<accession>A0AAJ7FG84</accession>
<evidence type="ECO:0000313" key="2">
    <source>
        <dbReference type="Proteomes" id="UP000694920"/>
    </source>
</evidence>
<evidence type="ECO:0000313" key="3">
    <source>
        <dbReference type="RefSeq" id="XP_015590309.1"/>
    </source>
</evidence>
<dbReference type="RefSeq" id="XP_015590309.1">
    <property type="nucleotide sequence ID" value="XM_015734823.2"/>
</dbReference>
<sequence>MATDVEESDTDEHERPAPSKRPRTRFLNSDHFRSSDREQPSETQSSELSESEEAERRARDKLKKWQACQVARGFVDNTINQLLEIHTMTPAASYSLEDPRIRLFCGTEMEDTAVMMAIQNHGLVQSAELVQSAQSFGCYQQDIRCFCPANRETIPSIVVGSVSNEPQLNEHQDESVQQHDFLERAVAEAIKKKGLSALSVEYG</sequence>
<dbReference type="KEGG" id="ccin:107265394"/>
<dbReference type="Proteomes" id="UP000694920">
    <property type="component" value="Unplaced"/>
</dbReference>
<proteinExistence type="predicted"/>
<evidence type="ECO:0000256" key="1">
    <source>
        <dbReference type="SAM" id="MobiDB-lite"/>
    </source>
</evidence>
<gene>
    <name evidence="3" type="primary">LOC107265394</name>
</gene>
<dbReference type="AlphaFoldDB" id="A0AAJ7FG84"/>
<feature type="compositionally biased region" description="Basic and acidic residues" evidence="1">
    <location>
        <begin position="28"/>
        <end position="40"/>
    </location>
</feature>
<dbReference type="GeneID" id="107265394"/>
<name>A0AAJ7FG84_CEPCN</name>
<protein>
    <submittedName>
        <fullName evidence="3">Uncharacterized protein LOC107265394</fullName>
    </submittedName>
</protein>
<organism evidence="2 3">
    <name type="scientific">Cephus cinctus</name>
    <name type="common">Wheat stem sawfly</name>
    <dbReference type="NCBI Taxonomy" id="211228"/>
    <lineage>
        <taxon>Eukaryota</taxon>
        <taxon>Metazoa</taxon>
        <taxon>Ecdysozoa</taxon>
        <taxon>Arthropoda</taxon>
        <taxon>Hexapoda</taxon>
        <taxon>Insecta</taxon>
        <taxon>Pterygota</taxon>
        <taxon>Neoptera</taxon>
        <taxon>Endopterygota</taxon>
        <taxon>Hymenoptera</taxon>
        <taxon>Cephoidea</taxon>
        <taxon>Cephidae</taxon>
        <taxon>Cephus</taxon>
    </lineage>
</organism>
<feature type="region of interest" description="Disordered" evidence="1">
    <location>
        <begin position="1"/>
        <end position="55"/>
    </location>
</feature>
<keyword evidence="2" id="KW-1185">Reference proteome</keyword>
<feature type="compositionally biased region" description="Acidic residues" evidence="1">
    <location>
        <begin position="1"/>
        <end position="11"/>
    </location>
</feature>
<reference evidence="3" key="1">
    <citation type="submission" date="2025-08" db="UniProtKB">
        <authorList>
            <consortium name="RefSeq"/>
        </authorList>
    </citation>
    <scope>IDENTIFICATION</scope>
</reference>